<dbReference type="GO" id="GO:0050660">
    <property type="term" value="F:flavin adenine dinucleotide binding"/>
    <property type="evidence" value="ECO:0007669"/>
    <property type="project" value="InterPro"/>
</dbReference>
<dbReference type="PANTHER" id="PTHR42877:SF4">
    <property type="entry name" value="FAD_NAD(P)-BINDING DOMAIN-CONTAINING PROTEIN-RELATED"/>
    <property type="match status" value="1"/>
</dbReference>
<keyword evidence="6" id="KW-1185">Reference proteome</keyword>
<dbReference type="InterPro" id="IPR051209">
    <property type="entry name" value="FAD-bind_Monooxygenase_sf"/>
</dbReference>
<proteinExistence type="inferred from homology"/>
<evidence type="ECO:0000256" key="1">
    <source>
        <dbReference type="ARBA" id="ARBA00010139"/>
    </source>
</evidence>
<sequence length="518" mass="57964">MHSNDMLITLLDRVTSNITRRQPSVAVIGAGMSGLCMAITLRQAGIRDITIYEKANEVGGTWRDNVYPGLTCDIPSHFYQYSFAPKSDWTQLFSTGAEIQDYLRRITDRFELRPHIRFGTEIIEARFTGDRWQVHTAGGAIAHFDFLIAATGVLRVPRLPNITGLTTFDGPVLHSADWDPSADLAGKRVAVIGTGSSGVQIMCGLADTADHLTLFQRSANWVLTLPNPRFPRLVTAAHRRWPALGRLGYRAGAGVLGFFARAVIEPGWRRTLLDTAVRADLRRIRDTRLRRTLTPDHRPMCRRLIFSDRFHRIIQRPNVSVIDTGIDYVTLRGVVTTDGTLHEVDAIVLATGFDAHAYLRPMRLIGAKGRTLETAWRNGPKAHLTVALPGFPNFFMLLGPHSPIGNYSLMAVAETQARHILGWIERWRDERFDTVAPTYRATAAYNADLRAALPRTVWATGCSSWYLGPDGLPELWPFTPAEHRRRLDAVPDPRDYDLRRTLRTARSGALPAITNSHP</sequence>
<dbReference type="EMBL" id="CP046172">
    <property type="protein sequence ID" value="QIS14200.1"/>
    <property type="molecule type" value="Genomic_DNA"/>
</dbReference>
<evidence type="ECO:0000256" key="2">
    <source>
        <dbReference type="ARBA" id="ARBA00022630"/>
    </source>
</evidence>
<evidence type="ECO:0000256" key="4">
    <source>
        <dbReference type="ARBA" id="ARBA00023002"/>
    </source>
</evidence>
<dbReference type="InterPro" id="IPR036188">
    <property type="entry name" value="FAD/NAD-bd_sf"/>
</dbReference>
<dbReference type="Gene3D" id="3.50.50.60">
    <property type="entry name" value="FAD/NAD(P)-binding domain"/>
    <property type="match status" value="2"/>
</dbReference>
<keyword evidence="4" id="KW-0560">Oxidoreductase</keyword>
<evidence type="ECO:0000256" key="3">
    <source>
        <dbReference type="ARBA" id="ARBA00022827"/>
    </source>
</evidence>
<organism evidence="5 6">
    <name type="scientific">Nocardia arthritidis</name>
    <dbReference type="NCBI Taxonomy" id="228602"/>
    <lineage>
        <taxon>Bacteria</taxon>
        <taxon>Bacillati</taxon>
        <taxon>Actinomycetota</taxon>
        <taxon>Actinomycetes</taxon>
        <taxon>Mycobacteriales</taxon>
        <taxon>Nocardiaceae</taxon>
        <taxon>Nocardia</taxon>
    </lineage>
</organism>
<gene>
    <name evidence="5" type="ORF">F5544_31805</name>
</gene>
<evidence type="ECO:0000313" key="6">
    <source>
        <dbReference type="Proteomes" id="UP000503540"/>
    </source>
</evidence>
<dbReference type="InterPro" id="IPR020946">
    <property type="entry name" value="Flavin_mOase-like"/>
</dbReference>
<dbReference type="PRINTS" id="PR00469">
    <property type="entry name" value="PNDRDTASEII"/>
</dbReference>
<dbReference type="GO" id="GO:0004499">
    <property type="term" value="F:N,N-dimethylaniline monooxygenase activity"/>
    <property type="evidence" value="ECO:0007669"/>
    <property type="project" value="InterPro"/>
</dbReference>
<name>A0A6G9YM34_9NOCA</name>
<keyword evidence="2" id="KW-0285">Flavoprotein</keyword>
<dbReference type="GO" id="GO:0050661">
    <property type="term" value="F:NADP binding"/>
    <property type="evidence" value="ECO:0007669"/>
    <property type="project" value="InterPro"/>
</dbReference>
<protein>
    <submittedName>
        <fullName evidence="5">NAD(P)-binding protein</fullName>
    </submittedName>
</protein>
<accession>A0A6G9YM34</accession>
<dbReference type="Proteomes" id="UP000503540">
    <property type="component" value="Chromosome"/>
</dbReference>
<reference evidence="5 6" key="1">
    <citation type="journal article" date="2019" name="ACS Chem. Biol.">
        <title>Identification and Mobilization of a Cryptic Antibiotic Biosynthesis Gene Locus from a Human-Pathogenic Nocardia Isolate.</title>
        <authorList>
            <person name="Herisse M."/>
            <person name="Ishida K."/>
            <person name="Porter J.L."/>
            <person name="Howden B."/>
            <person name="Hertweck C."/>
            <person name="Stinear T.P."/>
            <person name="Pidot S.J."/>
        </authorList>
    </citation>
    <scope>NUCLEOTIDE SEQUENCE [LARGE SCALE GENOMIC DNA]</scope>
    <source>
        <strain evidence="5 6">AUSMDU00012717</strain>
    </source>
</reference>
<keyword evidence="3" id="KW-0274">FAD</keyword>
<dbReference type="KEGG" id="nah:F5544_31805"/>
<dbReference type="Pfam" id="PF00743">
    <property type="entry name" value="FMO-like"/>
    <property type="match status" value="1"/>
</dbReference>
<evidence type="ECO:0000313" key="5">
    <source>
        <dbReference type="EMBL" id="QIS14200.1"/>
    </source>
</evidence>
<comment type="similarity">
    <text evidence="1">Belongs to the FAD-binding monooxygenase family.</text>
</comment>
<dbReference type="SUPFAM" id="SSF51905">
    <property type="entry name" value="FAD/NAD(P)-binding domain"/>
    <property type="match status" value="2"/>
</dbReference>
<dbReference type="PANTHER" id="PTHR42877">
    <property type="entry name" value="L-ORNITHINE N(5)-MONOOXYGENASE-RELATED"/>
    <property type="match status" value="1"/>
</dbReference>
<dbReference type="AlphaFoldDB" id="A0A6G9YM34"/>